<accession>A0ABY4W035</accession>
<dbReference type="InterPro" id="IPR029068">
    <property type="entry name" value="Glyas_Bleomycin-R_OHBP_Dase"/>
</dbReference>
<dbReference type="Proteomes" id="UP001056291">
    <property type="component" value="Chromosome"/>
</dbReference>
<name>A0ABY4W035_9PROT</name>
<dbReference type="PROSITE" id="PS51819">
    <property type="entry name" value="VOC"/>
    <property type="match status" value="1"/>
</dbReference>
<gene>
    <name evidence="2" type="ORF">NBZ79_15375</name>
</gene>
<evidence type="ECO:0000259" key="1">
    <source>
        <dbReference type="PROSITE" id="PS51819"/>
    </source>
</evidence>
<dbReference type="PANTHER" id="PTHR46142">
    <property type="match status" value="1"/>
</dbReference>
<evidence type="ECO:0000313" key="3">
    <source>
        <dbReference type="Proteomes" id="UP001056291"/>
    </source>
</evidence>
<reference evidence="2" key="1">
    <citation type="submission" date="2022-06" db="EMBL/GenBank/DDBJ databases">
        <title>Sneathiella actinostolidae sp. nov., isolated from a sea anemonein the Western Pacific Ocean.</title>
        <authorList>
            <person name="Wei M.J."/>
        </authorList>
    </citation>
    <scope>NUCLEOTIDE SEQUENCE</scope>
    <source>
        <strain evidence="2">PHK-P5</strain>
    </source>
</reference>
<dbReference type="InterPro" id="IPR004360">
    <property type="entry name" value="Glyas_Fos-R_dOase_dom"/>
</dbReference>
<dbReference type="SUPFAM" id="SSF54593">
    <property type="entry name" value="Glyoxalase/Bleomycin resistance protein/Dihydroxybiphenyl dioxygenase"/>
    <property type="match status" value="1"/>
</dbReference>
<dbReference type="RefSeq" id="WP_251933427.1">
    <property type="nucleotide sequence ID" value="NZ_CP098747.1"/>
</dbReference>
<feature type="domain" description="VOC" evidence="1">
    <location>
        <begin position="5"/>
        <end position="120"/>
    </location>
</feature>
<dbReference type="EMBL" id="CP098747">
    <property type="protein sequence ID" value="USG60546.1"/>
    <property type="molecule type" value="Genomic_DNA"/>
</dbReference>
<protein>
    <submittedName>
        <fullName evidence="2">VOC family protein</fullName>
    </submittedName>
</protein>
<dbReference type="Pfam" id="PF00903">
    <property type="entry name" value="Glyoxalase"/>
    <property type="match status" value="1"/>
</dbReference>
<proteinExistence type="predicted"/>
<dbReference type="PANTHER" id="PTHR46142:SF3">
    <property type="entry name" value="F18B13.24 PROTEIN"/>
    <property type="match status" value="1"/>
</dbReference>
<evidence type="ECO:0000313" key="2">
    <source>
        <dbReference type="EMBL" id="USG60546.1"/>
    </source>
</evidence>
<organism evidence="2 3">
    <name type="scientific">Sneathiella marina</name>
    <dbReference type="NCBI Taxonomy" id="2950108"/>
    <lineage>
        <taxon>Bacteria</taxon>
        <taxon>Pseudomonadati</taxon>
        <taxon>Pseudomonadota</taxon>
        <taxon>Alphaproteobacteria</taxon>
        <taxon>Sneathiellales</taxon>
        <taxon>Sneathiellaceae</taxon>
        <taxon>Sneathiella</taxon>
    </lineage>
</organism>
<dbReference type="Gene3D" id="3.10.180.10">
    <property type="entry name" value="2,3-Dihydroxybiphenyl 1,2-Dioxygenase, domain 1"/>
    <property type="match status" value="1"/>
</dbReference>
<dbReference type="InterPro" id="IPR037523">
    <property type="entry name" value="VOC_core"/>
</dbReference>
<sequence length="129" mass="14568">MQLDMLDHVNIRTANLEEMVDWYTDILGMTSGKRPSFQFPGAWMYMGDNAPVHLIGVTETPTHETLQIEHFAFSATGLPGFLEKLEQSGVDYELGRVPEFEILQVNIFDYDGNHIHIDFVGPETDGLPV</sequence>
<keyword evidence="3" id="KW-1185">Reference proteome</keyword>